<keyword evidence="2" id="KW-1185">Reference proteome</keyword>
<dbReference type="Proteomes" id="UP000824540">
    <property type="component" value="Unassembled WGS sequence"/>
</dbReference>
<proteinExistence type="predicted"/>
<name>A0A8T2N3U7_9TELE</name>
<organism evidence="1 2">
    <name type="scientific">Albula glossodonta</name>
    <name type="common">roundjaw bonefish</name>
    <dbReference type="NCBI Taxonomy" id="121402"/>
    <lineage>
        <taxon>Eukaryota</taxon>
        <taxon>Metazoa</taxon>
        <taxon>Chordata</taxon>
        <taxon>Craniata</taxon>
        <taxon>Vertebrata</taxon>
        <taxon>Euteleostomi</taxon>
        <taxon>Actinopterygii</taxon>
        <taxon>Neopterygii</taxon>
        <taxon>Teleostei</taxon>
        <taxon>Albuliformes</taxon>
        <taxon>Albulidae</taxon>
        <taxon>Albula</taxon>
    </lineage>
</organism>
<dbReference type="AlphaFoldDB" id="A0A8T2N3U7"/>
<protein>
    <submittedName>
        <fullName evidence="1">Uncharacterized protein</fullName>
    </submittedName>
</protein>
<dbReference type="EMBL" id="JAFBMS010000213">
    <property type="protein sequence ID" value="KAG9333141.1"/>
    <property type="molecule type" value="Genomic_DNA"/>
</dbReference>
<comment type="caution">
    <text evidence="1">The sequence shown here is derived from an EMBL/GenBank/DDBJ whole genome shotgun (WGS) entry which is preliminary data.</text>
</comment>
<gene>
    <name evidence="1" type="ORF">JZ751_013399</name>
</gene>
<evidence type="ECO:0000313" key="1">
    <source>
        <dbReference type="EMBL" id="KAG9333141.1"/>
    </source>
</evidence>
<accession>A0A8T2N3U7</accession>
<sequence length="122" mass="13757">MALALPSATHCWRCHRTQQSPAHLCCQRHRTKETPARTVSVSWLSSSHCECVLVEQVSNSFHIQLQELIHLVHLCEVLMYEVISCRLQLWTVQALRQDTDTCNTTTPPGGSATNNFPTFANP</sequence>
<evidence type="ECO:0000313" key="2">
    <source>
        <dbReference type="Proteomes" id="UP000824540"/>
    </source>
</evidence>
<reference evidence="1" key="1">
    <citation type="thesis" date="2021" institute="BYU ScholarsArchive" country="Provo, UT, USA">
        <title>Applications of and Algorithms for Genome Assembly and Genomic Analyses with an Emphasis on Marine Teleosts.</title>
        <authorList>
            <person name="Pickett B.D."/>
        </authorList>
    </citation>
    <scope>NUCLEOTIDE SEQUENCE</scope>
    <source>
        <strain evidence="1">HI-2016</strain>
    </source>
</reference>